<evidence type="ECO:0000313" key="3">
    <source>
        <dbReference type="Proteomes" id="UP001239445"/>
    </source>
</evidence>
<organism evidence="2 3">
    <name type="scientific">Echria macrotheca</name>
    <dbReference type="NCBI Taxonomy" id="438768"/>
    <lineage>
        <taxon>Eukaryota</taxon>
        <taxon>Fungi</taxon>
        <taxon>Dikarya</taxon>
        <taxon>Ascomycota</taxon>
        <taxon>Pezizomycotina</taxon>
        <taxon>Sordariomycetes</taxon>
        <taxon>Sordariomycetidae</taxon>
        <taxon>Sordariales</taxon>
        <taxon>Schizotheciaceae</taxon>
        <taxon>Echria</taxon>
    </lineage>
</organism>
<evidence type="ECO:0000313" key="2">
    <source>
        <dbReference type="EMBL" id="KAK1757254.1"/>
    </source>
</evidence>
<sequence length="427" mass="46652">MAGPERKRTYSDSGMDTTSLVERPIKKNERSHEENQERAYIAASRRSDRSLEARIQSAMQASEIHKKRTGKGLKITPEIVEREEMYEEEEDVPRPLRFYNSASASTRESLASIEQRESAVNQDFAKVFGQTFWAANPPARAIPSHFTGTSPQYQPPATPLCVPIPTAPVHFRGPGSPISYEFTSSSLPYSHTTPFPQNSAFNLHEPRRTNSVHAASFQQAGPFNPPESRRTNSIALPVEHPGPQFSQAVQNQPYFAVRQQSDDGSTPELTPGSTGIETPGSAIATPPQDGMTRYRSPHGDAAHRSHIPVDPSLTGPRSHPSSNFSGYSPLMFDGDMPESGAEQLEGIECVYYMGMPLSDSLGKAPSSPADVYVSIPPMAADQTKPTGPVLDPSLFNVDALPDGNGEEWLDQWINMDGSAPAPEHPNT</sequence>
<feature type="compositionally biased region" description="Basic and acidic residues" evidence="1">
    <location>
        <begin position="1"/>
        <end position="10"/>
    </location>
</feature>
<protein>
    <submittedName>
        <fullName evidence="2">Uncharacterized protein</fullName>
    </submittedName>
</protein>
<gene>
    <name evidence="2" type="ORF">QBC47DRAFT_378743</name>
</gene>
<proteinExistence type="predicted"/>
<feature type="region of interest" description="Disordered" evidence="1">
    <location>
        <begin position="1"/>
        <end position="49"/>
    </location>
</feature>
<feature type="compositionally biased region" description="Basic and acidic residues" evidence="1">
    <location>
        <begin position="23"/>
        <end position="37"/>
    </location>
</feature>
<feature type="compositionally biased region" description="Polar residues" evidence="1">
    <location>
        <begin position="11"/>
        <end position="20"/>
    </location>
</feature>
<accession>A0AAJ0BFD5</accession>
<reference evidence="2" key="1">
    <citation type="submission" date="2023-06" db="EMBL/GenBank/DDBJ databases">
        <title>Genome-scale phylogeny and comparative genomics of the fungal order Sordariales.</title>
        <authorList>
            <consortium name="Lawrence Berkeley National Laboratory"/>
            <person name="Hensen N."/>
            <person name="Bonometti L."/>
            <person name="Westerberg I."/>
            <person name="Brannstrom I.O."/>
            <person name="Guillou S."/>
            <person name="Cros-Aarteil S."/>
            <person name="Calhoun S."/>
            <person name="Haridas S."/>
            <person name="Kuo A."/>
            <person name="Mondo S."/>
            <person name="Pangilinan J."/>
            <person name="Riley R."/>
            <person name="Labutti K."/>
            <person name="Andreopoulos B."/>
            <person name="Lipzen A."/>
            <person name="Chen C."/>
            <person name="Yanf M."/>
            <person name="Daum C."/>
            <person name="Ng V."/>
            <person name="Clum A."/>
            <person name="Steindorff A."/>
            <person name="Ohm R."/>
            <person name="Martin F."/>
            <person name="Silar P."/>
            <person name="Natvig D."/>
            <person name="Lalanne C."/>
            <person name="Gautier V."/>
            <person name="Ament-Velasquez S.L."/>
            <person name="Kruys A."/>
            <person name="Hutchinson M.I."/>
            <person name="Powell A.J."/>
            <person name="Barry K."/>
            <person name="Miller A.N."/>
            <person name="Grigoriev I.V."/>
            <person name="Debuchy R."/>
            <person name="Gladieux P."/>
            <person name="Thoren M.H."/>
            <person name="Johannesson H."/>
        </authorList>
    </citation>
    <scope>NUCLEOTIDE SEQUENCE</scope>
    <source>
        <strain evidence="2">PSN4</strain>
    </source>
</reference>
<dbReference type="AlphaFoldDB" id="A0AAJ0BFD5"/>
<keyword evidence="3" id="KW-1185">Reference proteome</keyword>
<evidence type="ECO:0000256" key="1">
    <source>
        <dbReference type="SAM" id="MobiDB-lite"/>
    </source>
</evidence>
<comment type="caution">
    <text evidence="2">The sequence shown here is derived from an EMBL/GenBank/DDBJ whole genome shotgun (WGS) entry which is preliminary data.</text>
</comment>
<dbReference type="EMBL" id="MU839831">
    <property type="protein sequence ID" value="KAK1757254.1"/>
    <property type="molecule type" value="Genomic_DNA"/>
</dbReference>
<dbReference type="Proteomes" id="UP001239445">
    <property type="component" value="Unassembled WGS sequence"/>
</dbReference>
<feature type="region of interest" description="Disordered" evidence="1">
    <location>
        <begin position="259"/>
        <end position="324"/>
    </location>
</feature>
<feature type="compositionally biased region" description="Polar residues" evidence="1">
    <location>
        <begin position="259"/>
        <end position="276"/>
    </location>
</feature>
<name>A0AAJ0BFD5_9PEZI</name>